<organism evidence="7 8">
    <name type="scientific">Aeromicrobium panaciterrae</name>
    <dbReference type="NCBI Taxonomy" id="363861"/>
    <lineage>
        <taxon>Bacteria</taxon>
        <taxon>Bacillati</taxon>
        <taxon>Actinomycetota</taxon>
        <taxon>Actinomycetes</taxon>
        <taxon>Propionibacteriales</taxon>
        <taxon>Nocardioidaceae</taxon>
        <taxon>Aeromicrobium</taxon>
    </lineage>
</organism>
<protein>
    <submittedName>
        <fullName evidence="7">Uncharacterized membrane protein YgaE (UPF0421/DUF939 family)</fullName>
    </submittedName>
</protein>
<comment type="caution">
    <text evidence="7">The sequence shown here is derived from an EMBL/GenBank/DDBJ whole genome shotgun (WGS) entry which is preliminary data.</text>
</comment>
<feature type="transmembrane region" description="Helical" evidence="5">
    <location>
        <begin position="107"/>
        <end position="124"/>
    </location>
</feature>
<name>A0ABU1UQS4_9ACTN</name>
<dbReference type="RefSeq" id="WP_309971358.1">
    <property type="nucleotide sequence ID" value="NZ_JAVDWH010000001.1"/>
</dbReference>
<keyword evidence="4 5" id="KW-0472">Membrane</keyword>
<keyword evidence="8" id="KW-1185">Reference proteome</keyword>
<evidence type="ECO:0000256" key="1">
    <source>
        <dbReference type="ARBA" id="ARBA00004141"/>
    </source>
</evidence>
<evidence type="ECO:0000256" key="3">
    <source>
        <dbReference type="ARBA" id="ARBA00022989"/>
    </source>
</evidence>
<keyword evidence="2 5" id="KW-0812">Transmembrane</keyword>
<feature type="transmembrane region" description="Helical" evidence="5">
    <location>
        <begin position="155"/>
        <end position="173"/>
    </location>
</feature>
<feature type="transmembrane region" description="Helical" evidence="5">
    <location>
        <begin position="131"/>
        <end position="149"/>
    </location>
</feature>
<feature type="transmembrane region" description="Helical" evidence="5">
    <location>
        <begin position="34"/>
        <end position="53"/>
    </location>
</feature>
<dbReference type="InterPro" id="IPR049453">
    <property type="entry name" value="Memb_transporter_dom"/>
</dbReference>
<feature type="domain" description="Integral membrane bound transporter" evidence="6">
    <location>
        <begin position="46"/>
        <end position="168"/>
    </location>
</feature>
<accession>A0ABU1UQS4</accession>
<evidence type="ECO:0000313" key="8">
    <source>
        <dbReference type="Proteomes" id="UP001257739"/>
    </source>
</evidence>
<evidence type="ECO:0000259" key="6">
    <source>
        <dbReference type="Pfam" id="PF13515"/>
    </source>
</evidence>
<keyword evidence="3 5" id="KW-1133">Transmembrane helix</keyword>
<comment type="subcellular location">
    <subcellularLocation>
        <location evidence="1">Membrane</location>
        <topology evidence="1">Multi-pass membrane protein</topology>
    </subcellularLocation>
</comment>
<gene>
    <name evidence="7" type="ORF">J2X11_002379</name>
</gene>
<evidence type="ECO:0000256" key="5">
    <source>
        <dbReference type="SAM" id="Phobius"/>
    </source>
</evidence>
<dbReference type="Proteomes" id="UP001257739">
    <property type="component" value="Unassembled WGS sequence"/>
</dbReference>
<evidence type="ECO:0000313" key="7">
    <source>
        <dbReference type="EMBL" id="MDR7087540.1"/>
    </source>
</evidence>
<feature type="transmembrane region" description="Helical" evidence="5">
    <location>
        <begin position="83"/>
        <end position="101"/>
    </location>
</feature>
<reference evidence="7 8" key="1">
    <citation type="submission" date="2023-07" db="EMBL/GenBank/DDBJ databases">
        <title>Sorghum-associated microbial communities from plants grown in Nebraska, USA.</title>
        <authorList>
            <person name="Schachtman D."/>
        </authorList>
    </citation>
    <scope>NUCLEOTIDE SEQUENCE [LARGE SCALE GENOMIC DNA]</scope>
    <source>
        <strain evidence="7 8">BE248</strain>
    </source>
</reference>
<evidence type="ECO:0000256" key="2">
    <source>
        <dbReference type="ARBA" id="ARBA00022692"/>
    </source>
</evidence>
<evidence type="ECO:0000256" key="4">
    <source>
        <dbReference type="ARBA" id="ARBA00023136"/>
    </source>
</evidence>
<dbReference type="EMBL" id="JAVDWH010000001">
    <property type="protein sequence ID" value="MDR7087540.1"/>
    <property type="molecule type" value="Genomic_DNA"/>
</dbReference>
<feature type="transmembrane region" description="Helical" evidence="5">
    <location>
        <begin position="59"/>
        <end position="76"/>
    </location>
</feature>
<proteinExistence type="predicted"/>
<sequence>MSPARDIPLRRLHLRRSEGTFRDRLHILRRRWRLLLRLSLATAAAYYFATHVLDHQQAFFAPISAIIVLIAGAGLRARTLFELVLGVSTGVLVGELIILVIGRGTWQLALVIVLTMIVGILVGLKGLALTQAATSSVLLATVIPVAGAANPASTRFIDALIGGVFGLATILLIPRNPVRDIDREVQQFLTQLAGILSRTAQALRTVDASLADLALDEARAMQPQVESMTSTAANVTEIARMAPMRWKQRGHVETYVATVRDLDNAVRDARVLARKTSALLRHGEHVPPDMDLAIDALAKAIGIFADDLSQQDAFDEARQELIEAARMASAALPDAMTMNSASIAAQVRSLAADLLYASGFTRDEIDERLEF</sequence>
<dbReference type="Pfam" id="PF13515">
    <property type="entry name" value="FUSC_2"/>
    <property type="match status" value="1"/>
</dbReference>